<sequence>MKLKIFAGVLTALIVAGCAPMETPVSKELKQQIEHDKNNAMLQAGLAEEYYRQFMEDRRRVSSLLEAKKTILKAEALEPDSLRIKKLAYLIIKDYALGFRDREMFDELYRRFPELKSAGVKVYPPSFIKAVTLDRNGDEKEIVRLYTQAIREEPDFMGSYALLAEFYNYKEHYDLAIDTAKRAIKKVPEYADMHATLAEAYYWKVAELEDQKECGAGNAALNQKVLDSAAQAIRLDHKAFAEPMNVLMLQSYERLGQRELALFLADKVLKADDNIGLYAQTLQINGKLKASMALLQEQQEEDAFHSQLKGMGYFMQQDWKRAIEEYERYFESEDDELDYTDYVYYLSALRMDGQTAKLDKTLKTLRDRSFEGRWQETVIKFMLGERSKEELIEASENRCSTTEAMFVLGMDALARKQRDEAIGYFHELQAQKVYSYCEYAVATYFLENGLEG</sequence>
<gene>
    <name evidence="1" type="ORF">WCY31_02590</name>
</gene>
<dbReference type="PROSITE" id="PS51257">
    <property type="entry name" value="PROKAR_LIPOPROTEIN"/>
    <property type="match status" value="1"/>
</dbReference>
<dbReference type="InterPro" id="IPR011990">
    <property type="entry name" value="TPR-like_helical_dom_sf"/>
</dbReference>
<dbReference type="Proteomes" id="UP001447842">
    <property type="component" value="Chromosome"/>
</dbReference>
<name>A0ABZ3HAP7_9BACT</name>
<keyword evidence="2" id="KW-1185">Reference proteome</keyword>
<evidence type="ECO:0000313" key="2">
    <source>
        <dbReference type="Proteomes" id="UP001447842"/>
    </source>
</evidence>
<organism evidence="1 2">
    <name type="scientific">Sulfurimonas diazotrophicus</name>
    <dbReference type="NCBI Taxonomy" id="3131939"/>
    <lineage>
        <taxon>Bacteria</taxon>
        <taxon>Pseudomonadati</taxon>
        <taxon>Campylobacterota</taxon>
        <taxon>Epsilonproteobacteria</taxon>
        <taxon>Campylobacterales</taxon>
        <taxon>Sulfurimonadaceae</taxon>
        <taxon>Sulfurimonas</taxon>
    </lineage>
</organism>
<evidence type="ECO:0000313" key="1">
    <source>
        <dbReference type="EMBL" id="XAU15596.1"/>
    </source>
</evidence>
<dbReference type="RefSeq" id="WP_345973013.1">
    <property type="nucleotide sequence ID" value="NZ_CP147920.1"/>
</dbReference>
<dbReference type="SUPFAM" id="SSF48452">
    <property type="entry name" value="TPR-like"/>
    <property type="match status" value="1"/>
</dbReference>
<proteinExistence type="predicted"/>
<reference evidence="1 2" key="1">
    <citation type="submission" date="2024-03" db="EMBL/GenBank/DDBJ databases">
        <title>Sulfurimonas sp. HSL3-1.</title>
        <authorList>
            <person name="Wang S."/>
        </authorList>
    </citation>
    <scope>NUCLEOTIDE SEQUENCE [LARGE SCALE GENOMIC DNA]</scope>
    <source>
        <strain evidence="1 2">HSL3-1</strain>
    </source>
</reference>
<dbReference type="EMBL" id="CP147920">
    <property type="protein sequence ID" value="XAU15596.1"/>
    <property type="molecule type" value="Genomic_DNA"/>
</dbReference>
<protein>
    <recommendedName>
        <fullName evidence="3">Tetratricopeptide repeat protein</fullName>
    </recommendedName>
</protein>
<dbReference type="Gene3D" id="1.25.40.10">
    <property type="entry name" value="Tetratricopeptide repeat domain"/>
    <property type="match status" value="2"/>
</dbReference>
<evidence type="ECO:0008006" key="3">
    <source>
        <dbReference type="Google" id="ProtNLM"/>
    </source>
</evidence>
<accession>A0ABZ3HAP7</accession>